<evidence type="ECO:0000313" key="2">
    <source>
        <dbReference type="Proteomes" id="UP001260072"/>
    </source>
</evidence>
<dbReference type="EMBL" id="JAVKGS010000002">
    <property type="protein sequence ID" value="MDR5692274.1"/>
    <property type="molecule type" value="Genomic_DNA"/>
</dbReference>
<reference evidence="2" key="1">
    <citation type="submission" date="2023-07" db="EMBL/GenBank/DDBJ databases">
        <title>Description of three actinobacteria isolated from air of manufacturing shop in a pharmaceutical factory.</title>
        <authorList>
            <person name="Zhang D.-F."/>
        </authorList>
    </citation>
    <scope>NUCLEOTIDE SEQUENCE [LARGE SCALE GENOMIC DNA]</scope>
    <source>
        <strain evidence="2">CCTCC AB 2011122</strain>
    </source>
</reference>
<dbReference type="PANTHER" id="PTHR38479">
    <property type="entry name" value="LMO0824 PROTEIN"/>
    <property type="match status" value="1"/>
</dbReference>
<keyword evidence="2" id="KW-1185">Reference proteome</keyword>
<dbReference type="Proteomes" id="UP001260072">
    <property type="component" value="Unassembled WGS sequence"/>
</dbReference>
<evidence type="ECO:0000313" key="1">
    <source>
        <dbReference type="EMBL" id="MDR5692274.1"/>
    </source>
</evidence>
<dbReference type="GO" id="GO:0003677">
    <property type="term" value="F:DNA binding"/>
    <property type="evidence" value="ECO:0007669"/>
    <property type="project" value="UniProtKB-KW"/>
</dbReference>
<sequence length="368" mass="39514">MPAGDSPAMRAARLASHGFRELADDPVAVVERLGAVQAQDLGAAKWAVGSRMSRPSVAAVDAAIESRRIVRSWPMRGTLHFMPARLLRPALRITGPRITAASRSRLVQLELDDTDYRVARDAAERLLAASGTASRDELAATWAAAGIRPDGQRAYHLIAWLARDGVLCGGPVDGRSQRFALLDDWAPADGGEPAERDETLAELFTAYATGHGPATVADFAWWMGVTKTDAATALAAAGDRVERFGPEPDRFVAAGSTDAAASRPRGALALAAFDEYFLGYADRSPVCDPRFADRVIPGGNGVFQPLLVLDGRVVGTWRRAGTAAKPRVELRWFEPPSRAASDRFTRPLAAWARFHGVELHVVDSAADE</sequence>
<accession>A0ABU1FKI1</accession>
<protein>
    <submittedName>
        <fullName evidence="1">Winged helix DNA-binding domain-containing protein</fullName>
    </submittedName>
</protein>
<gene>
    <name evidence="1" type="ORF">RH861_09400</name>
</gene>
<organism evidence="1 2">
    <name type="scientific">Agromyces indicus</name>
    <dbReference type="NCBI Taxonomy" id="758919"/>
    <lineage>
        <taxon>Bacteria</taxon>
        <taxon>Bacillati</taxon>
        <taxon>Actinomycetota</taxon>
        <taxon>Actinomycetes</taxon>
        <taxon>Micrococcales</taxon>
        <taxon>Microbacteriaceae</taxon>
        <taxon>Agromyces</taxon>
    </lineage>
</organism>
<proteinExistence type="predicted"/>
<comment type="caution">
    <text evidence="1">The sequence shown here is derived from an EMBL/GenBank/DDBJ whole genome shotgun (WGS) entry which is preliminary data.</text>
</comment>
<dbReference type="PANTHER" id="PTHR38479:SF2">
    <property type="entry name" value="WINGED HELIX DNA-BINDING DOMAIN-CONTAINING PROTEIN"/>
    <property type="match status" value="1"/>
</dbReference>
<keyword evidence="1" id="KW-0238">DNA-binding</keyword>
<dbReference type="Pfam" id="PF06224">
    <property type="entry name" value="AlkZ-like"/>
    <property type="match status" value="1"/>
</dbReference>
<name>A0ABU1FKI1_9MICO</name>
<dbReference type="InterPro" id="IPR009351">
    <property type="entry name" value="AlkZ-like"/>
</dbReference>
<dbReference type="RefSeq" id="WP_310520756.1">
    <property type="nucleotide sequence ID" value="NZ_BAABBS010000002.1"/>
</dbReference>